<dbReference type="Pfam" id="PF14193">
    <property type="entry name" value="DUF4315"/>
    <property type="match status" value="1"/>
</dbReference>
<feature type="coiled-coil region" evidence="1">
    <location>
        <begin position="5"/>
        <end position="39"/>
    </location>
</feature>
<evidence type="ECO:0000256" key="1">
    <source>
        <dbReference type="SAM" id="Coils"/>
    </source>
</evidence>
<keyword evidence="1" id="KW-0175">Coiled coil</keyword>
<dbReference type="InterPro" id="IPR025464">
    <property type="entry name" value="DUF4315"/>
</dbReference>
<evidence type="ECO:0008006" key="4">
    <source>
        <dbReference type="Google" id="ProtNLM"/>
    </source>
</evidence>
<evidence type="ECO:0000313" key="3">
    <source>
        <dbReference type="Proteomes" id="UP000095512"/>
    </source>
</evidence>
<gene>
    <name evidence="2" type="ORF">ERS852480_04236</name>
</gene>
<evidence type="ECO:0000313" key="2">
    <source>
        <dbReference type="EMBL" id="CUP85173.1"/>
    </source>
</evidence>
<protein>
    <recommendedName>
        <fullName evidence="4">DUF4315 family protein</fullName>
    </recommendedName>
</protein>
<dbReference type="EMBL" id="CZAB01000056">
    <property type="protein sequence ID" value="CUP85173.1"/>
    <property type="molecule type" value="Genomic_DNA"/>
</dbReference>
<organism evidence="2 3">
    <name type="scientific">Enterocloster clostridioformis</name>
    <dbReference type="NCBI Taxonomy" id="1531"/>
    <lineage>
        <taxon>Bacteria</taxon>
        <taxon>Bacillati</taxon>
        <taxon>Bacillota</taxon>
        <taxon>Clostridia</taxon>
        <taxon>Lachnospirales</taxon>
        <taxon>Lachnospiraceae</taxon>
        <taxon>Enterocloster</taxon>
    </lineage>
</organism>
<reference evidence="2 3" key="1">
    <citation type="submission" date="2015-09" db="EMBL/GenBank/DDBJ databases">
        <authorList>
            <consortium name="Pathogen Informatics"/>
        </authorList>
    </citation>
    <scope>NUCLEOTIDE SEQUENCE [LARGE SCALE GENOMIC DNA]</scope>
    <source>
        <strain evidence="2 3">2789STDY5834865</strain>
    </source>
</reference>
<name>A0A174RI95_9FIRM</name>
<dbReference type="RefSeq" id="WP_057572685.1">
    <property type="nucleotide sequence ID" value="NZ_CZAB01000056.1"/>
</dbReference>
<dbReference type="AlphaFoldDB" id="A0A174RI95"/>
<sequence>MNAKINKLRSELDKNKNKISELQSRNREIERQITELENNDILELIHAHSLDIAQLAALIQTMKTDPAAVMRGEMEEPDHEEI</sequence>
<proteinExistence type="predicted"/>
<dbReference type="Proteomes" id="UP000095512">
    <property type="component" value="Unassembled WGS sequence"/>
</dbReference>
<accession>A0A174RI95</accession>